<protein>
    <recommendedName>
        <fullName evidence="2">SMP-30/Gluconolactonase/LRE-like region domain-containing protein</fullName>
    </recommendedName>
</protein>
<evidence type="ECO:0008006" key="2">
    <source>
        <dbReference type="Google" id="ProtNLM"/>
    </source>
</evidence>
<dbReference type="PANTHER" id="PTHR24104">
    <property type="entry name" value="E3 UBIQUITIN-PROTEIN LIGASE NHLRC1-RELATED"/>
    <property type="match status" value="1"/>
</dbReference>
<comment type="caution">
    <text evidence="1">The sequence shown here is derived from an EMBL/GenBank/DDBJ whole genome shotgun (WGS) entry which is preliminary data.</text>
</comment>
<dbReference type="EMBL" id="BARS01006884">
    <property type="protein sequence ID" value="GAF75085.1"/>
    <property type="molecule type" value="Genomic_DNA"/>
</dbReference>
<dbReference type="GO" id="GO:0008270">
    <property type="term" value="F:zinc ion binding"/>
    <property type="evidence" value="ECO:0007669"/>
    <property type="project" value="UniProtKB-KW"/>
</dbReference>
<dbReference type="SUPFAM" id="SSF63829">
    <property type="entry name" value="Calcium-dependent phosphotriesterase"/>
    <property type="match status" value="1"/>
</dbReference>
<dbReference type="InterPro" id="IPR011042">
    <property type="entry name" value="6-blade_b-propeller_TolB-like"/>
</dbReference>
<dbReference type="InterPro" id="IPR050952">
    <property type="entry name" value="TRIM-NHL_E3_ligases"/>
</dbReference>
<reference evidence="1" key="1">
    <citation type="journal article" date="2014" name="Front. Microbiol.">
        <title>High frequency of phylogenetically diverse reductive dehalogenase-homologous genes in deep subseafloor sedimentary metagenomes.</title>
        <authorList>
            <person name="Kawai M."/>
            <person name="Futagami T."/>
            <person name="Toyoda A."/>
            <person name="Takaki Y."/>
            <person name="Nishi S."/>
            <person name="Hori S."/>
            <person name="Arai W."/>
            <person name="Tsubouchi T."/>
            <person name="Morono Y."/>
            <person name="Uchiyama I."/>
            <person name="Ito T."/>
            <person name="Fujiyama A."/>
            <person name="Inagaki F."/>
            <person name="Takami H."/>
        </authorList>
    </citation>
    <scope>NUCLEOTIDE SEQUENCE</scope>
    <source>
        <strain evidence="1">Expedition CK06-06</strain>
    </source>
</reference>
<dbReference type="Gene3D" id="2.120.10.30">
    <property type="entry name" value="TolB, C-terminal domain"/>
    <property type="match status" value="2"/>
</dbReference>
<accession>X0TG84</accession>
<dbReference type="CDD" id="cd05819">
    <property type="entry name" value="NHL"/>
    <property type="match status" value="1"/>
</dbReference>
<sequence>MDYRQVRAIGGKGSQPHQFAHELRGICLDRTGLIYAVGDSEVKVLDVEGKLQRRWPTEGPGYCVAVDEENTLYVGEVDQIEKFDQSGRHMGTWKDENRLGVITAIAFFGDYILVADARDRCLRRYDRSGQWLNNIGKDNNTKGFLIPNGHLDFSVDAQGIIHAVNPAKHRVERYSLTGELLGHFGKFGTRRPEDFPGCCNPTNLALNRKAQIIVTEKAGPRVKVYDAAGKLLALVDSEAFDPNCKNMDVATDSRGLIYVVDTVRLHICVFAPEEDEGSRQNGE</sequence>
<name>X0TG84_9ZZZZ</name>
<dbReference type="PANTHER" id="PTHR24104:SF25">
    <property type="entry name" value="PROTEIN LIN-41"/>
    <property type="match status" value="1"/>
</dbReference>
<organism evidence="1">
    <name type="scientific">marine sediment metagenome</name>
    <dbReference type="NCBI Taxonomy" id="412755"/>
    <lineage>
        <taxon>unclassified sequences</taxon>
        <taxon>metagenomes</taxon>
        <taxon>ecological metagenomes</taxon>
    </lineage>
</organism>
<gene>
    <name evidence="1" type="ORF">S01H1_13340</name>
</gene>
<evidence type="ECO:0000313" key="1">
    <source>
        <dbReference type="EMBL" id="GAF75085.1"/>
    </source>
</evidence>
<proteinExistence type="predicted"/>
<dbReference type="AlphaFoldDB" id="X0TG84"/>